<dbReference type="EMBL" id="MIMU01000168">
    <property type="protein sequence ID" value="OTA80517.1"/>
    <property type="molecule type" value="Genomic_DNA"/>
</dbReference>
<name>A0A1Y2UBV4_LIMRT</name>
<evidence type="ECO:0000256" key="2">
    <source>
        <dbReference type="SAM" id="MobiDB-lite"/>
    </source>
</evidence>
<sequence>QAQASTAASIEAQTSAANAEYQQQINAQQQNEAVQRAANDQQYAQAVSQAAENQQAIADINAQYQQALSDAANTQTSQAQAAANNYNSAVVKENDAYQGKLSAQQATNAENVKNAEASLATATANANKPYEVATTNDVAVTGRVAKPQTDVKVPDYVAKYGIHLEVRGYNDAIPVSDYTYPEFANTYYGEYPDSAVITNKAADSTPHDISEMPLDFQPGLLSYDAKNDHSEKVSADGLTAAQVQVLRALALSWENGFRNNVFQNYREFYNAVNKNDGFVNVAPVDLVSTDFTDNIANQVVANRTKYNVDNNSHTVISSGMPTEATYSSIINNATQNLQKNLTSEFNGKTVYTDVNENLTTMQAGTPTLLNYAINLYNSMQGMYYGELVNPTHIGGHAVNLLRAGVRTVGIGFQKLTDEMTAKNGSGVSDRKNPSYAVTFDHVGFNIDHDANLTKEVQNRNVWGTSTVDAQLNAIKTAQYHVNKVPGTKTVTPTATDVQKATASEQQKLADVKAQAQQSLDALASAHQANLNKLEQQYNDAKAQVKANYDAAVTKAASVRDAALKATGAVDLQAYKAQLDSAYQNLVKADQVAAQKLAADRDAKIANIKKIENAKLDAKINELVPSIDPQIKQLQDQHQAVIAHGDAVLAELKAENKAAYNKLAEQFNVQLAAIQQREDAKRANEVRLANNTVVLPTAVKAANDGNVDTVAFPTVTNRLQAETTGRVQPVSAPSIVKTATQTPIAVAPVVTQTAAVAATTNNGTQTPVASTADNKATKADNNEKSVVKADTVAKKQAPAKKSESSQKVDRSSMSIVALAATALLGTLGITYSSKKRHN</sequence>
<feature type="compositionally biased region" description="Basic and acidic residues" evidence="2">
    <location>
        <begin position="799"/>
        <end position="809"/>
    </location>
</feature>
<proteinExistence type="predicted"/>
<feature type="coiled-coil region" evidence="1">
    <location>
        <begin position="516"/>
        <end position="550"/>
    </location>
</feature>
<comment type="caution">
    <text evidence="3">The sequence shown here is derived from an EMBL/GenBank/DDBJ whole genome shotgun (WGS) entry which is preliminary data.</text>
</comment>
<feature type="region of interest" description="Disordered" evidence="2">
    <location>
        <begin position="762"/>
        <end position="810"/>
    </location>
</feature>
<organism evidence="3 4">
    <name type="scientific">Limosilactobacillus reuteri</name>
    <name type="common">Lactobacillus reuteri</name>
    <dbReference type="NCBI Taxonomy" id="1598"/>
    <lineage>
        <taxon>Bacteria</taxon>
        <taxon>Bacillati</taxon>
        <taxon>Bacillota</taxon>
        <taxon>Bacilli</taxon>
        <taxon>Lactobacillales</taxon>
        <taxon>Lactobacillaceae</taxon>
        <taxon>Limosilactobacillus</taxon>
    </lineage>
</organism>
<dbReference type="RefSeq" id="WP_086136125.1">
    <property type="nucleotide sequence ID" value="NZ_MIMU01000168.1"/>
</dbReference>
<reference evidence="3 4" key="1">
    <citation type="submission" date="2016-09" db="EMBL/GenBank/DDBJ databases">
        <title>Lactobacillus reuteri KLR3005, genome sequencing and assembly.</title>
        <authorList>
            <person name="Lee J.-Y."/>
            <person name="Kim E.B."/>
            <person name="Choi Y.-J."/>
        </authorList>
    </citation>
    <scope>NUCLEOTIDE SEQUENCE [LARGE SCALE GENOMIC DNA]</scope>
    <source>
        <strain evidence="3 4">KLR3005</strain>
    </source>
</reference>
<feature type="non-terminal residue" evidence="3">
    <location>
        <position position="1"/>
    </location>
</feature>
<feature type="compositionally biased region" description="Basic and acidic residues" evidence="2">
    <location>
        <begin position="774"/>
        <end position="792"/>
    </location>
</feature>
<evidence type="ECO:0000313" key="4">
    <source>
        <dbReference type="Proteomes" id="UP000194286"/>
    </source>
</evidence>
<keyword evidence="1" id="KW-0175">Coiled coil</keyword>
<gene>
    <name evidence="3" type="ORF">BHL82_10520</name>
</gene>
<evidence type="ECO:0000313" key="3">
    <source>
        <dbReference type="EMBL" id="OTA80517.1"/>
    </source>
</evidence>
<dbReference type="AlphaFoldDB" id="A0A1Y2UBV4"/>
<evidence type="ECO:0000256" key="1">
    <source>
        <dbReference type="SAM" id="Coils"/>
    </source>
</evidence>
<dbReference type="Proteomes" id="UP000194286">
    <property type="component" value="Unassembled WGS sequence"/>
</dbReference>
<accession>A0A1Y2UBV4</accession>
<protein>
    <submittedName>
        <fullName evidence="3">Uncharacterized protein</fullName>
    </submittedName>
</protein>